<organism evidence="2 3">
    <name type="scientific">Candidatus Taylorbacteria bacterium CG10_big_fil_rev_8_21_14_0_10_41_48</name>
    <dbReference type="NCBI Taxonomy" id="1975024"/>
    <lineage>
        <taxon>Bacteria</taxon>
        <taxon>Candidatus Tayloriibacteriota</taxon>
    </lineage>
</organism>
<keyword evidence="1" id="KW-1133">Transmembrane helix</keyword>
<evidence type="ECO:0000313" key="2">
    <source>
        <dbReference type="EMBL" id="PJE74147.1"/>
    </source>
</evidence>
<dbReference type="Proteomes" id="UP000228700">
    <property type="component" value="Unassembled WGS sequence"/>
</dbReference>
<sequence length="194" mass="21746">MYTNRGLTFIETLIWVAVFVSTMGAIVVSLLSFYRANTYTIEQAQAVSEARRGIERSVQQIREISFASDGAYPVISIEPNQFYFYSDIDSDPLVERVRIYVEDLYLKQGVTKATGDPLSYSGAETLTTISEDIRNIDQSVTTFRYYGVSGDEVLDGDVTAVRFVTIDLVVNVSPDKLPNQLTLRSSATLRNLRN</sequence>
<keyword evidence="1" id="KW-0472">Membrane</keyword>
<evidence type="ECO:0000313" key="3">
    <source>
        <dbReference type="Proteomes" id="UP000228700"/>
    </source>
</evidence>
<dbReference type="AlphaFoldDB" id="A0A2M8LBZ0"/>
<protein>
    <recommendedName>
        <fullName evidence="4">Type II secretion system protein</fullName>
    </recommendedName>
</protein>
<feature type="transmembrane region" description="Helical" evidence="1">
    <location>
        <begin position="12"/>
        <end position="34"/>
    </location>
</feature>
<keyword evidence="1" id="KW-0812">Transmembrane</keyword>
<evidence type="ECO:0008006" key="4">
    <source>
        <dbReference type="Google" id="ProtNLM"/>
    </source>
</evidence>
<name>A0A2M8LBZ0_9BACT</name>
<reference evidence="3" key="1">
    <citation type="submission" date="2017-09" db="EMBL/GenBank/DDBJ databases">
        <title>Depth-based differentiation of microbial function through sediment-hosted aquifers and enrichment of novel symbionts in the deep terrestrial subsurface.</title>
        <authorList>
            <person name="Probst A.J."/>
            <person name="Ladd B."/>
            <person name="Jarett J.K."/>
            <person name="Geller-Mcgrath D.E."/>
            <person name="Sieber C.M.K."/>
            <person name="Emerson J.B."/>
            <person name="Anantharaman K."/>
            <person name="Thomas B.C."/>
            <person name="Malmstrom R."/>
            <person name="Stieglmeier M."/>
            <person name="Klingl A."/>
            <person name="Woyke T."/>
            <person name="Ryan C.M."/>
            <person name="Banfield J.F."/>
        </authorList>
    </citation>
    <scope>NUCLEOTIDE SEQUENCE [LARGE SCALE GENOMIC DNA]</scope>
</reference>
<gene>
    <name evidence="2" type="ORF">COV01_02575</name>
</gene>
<accession>A0A2M8LBZ0</accession>
<proteinExistence type="predicted"/>
<evidence type="ECO:0000256" key="1">
    <source>
        <dbReference type="SAM" id="Phobius"/>
    </source>
</evidence>
<comment type="caution">
    <text evidence="2">The sequence shown here is derived from an EMBL/GenBank/DDBJ whole genome shotgun (WGS) entry which is preliminary data.</text>
</comment>
<dbReference type="EMBL" id="PFEQ01000011">
    <property type="protein sequence ID" value="PJE74147.1"/>
    <property type="molecule type" value="Genomic_DNA"/>
</dbReference>